<feature type="region of interest" description="Disordered" evidence="1">
    <location>
        <begin position="1"/>
        <end position="33"/>
    </location>
</feature>
<sequence length="280" mass="33040">MSRESSKQENINPTILETNNTRKPTESIKLDSIKQTSINTESTKLESSTLKSNYLESKKPNDTKNNQTKNKDNIKLDSNGDEIVYEVKYKLSLWDCFMFNVMLFFGVIMIYGGIRDFLLANKMDGEMFVMLSILGILFTLVGFYRLFYMRKNRFYVTNNGISFEYRHWFVMQKGFFRFGEVGLVLSYFSAPVYFDTATHIFMIHSIGTTYKHMALVRFRDKNYKRYIFCKVMAHNIHYGNMKEIITFMRQKTKEALESQGIEISDSELKDKFKHLIYKDI</sequence>
<dbReference type="EMBL" id="BAAFHN010000095">
    <property type="protein sequence ID" value="GAB0173990.1"/>
    <property type="molecule type" value="Genomic_DNA"/>
</dbReference>
<keyword evidence="2" id="KW-0472">Membrane</keyword>
<keyword evidence="2" id="KW-0812">Transmembrane</keyword>
<feature type="transmembrane region" description="Helical" evidence="2">
    <location>
        <begin position="97"/>
        <end position="115"/>
    </location>
</feature>
<name>A0ABQ0D6K8_9HELI</name>
<feature type="transmembrane region" description="Helical" evidence="2">
    <location>
        <begin position="175"/>
        <end position="194"/>
    </location>
</feature>
<evidence type="ECO:0000313" key="4">
    <source>
        <dbReference type="Proteomes" id="UP001562457"/>
    </source>
</evidence>
<dbReference type="RefSeq" id="WP_369607916.1">
    <property type="nucleotide sequence ID" value="NZ_BAAFHN010000095.1"/>
</dbReference>
<evidence type="ECO:0000313" key="3">
    <source>
        <dbReference type="EMBL" id="GAB0173990.1"/>
    </source>
</evidence>
<evidence type="ECO:0000256" key="2">
    <source>
        <dbReference type="SAM" id="Phobius"/>
    </source>
</evidence>
<keyword evidence="4" id="KW-1185">Reference proteome</keyword>
<reference evidence="3 4" key="1">
    <citation type="submission" date="2024-06" db="EMBL/GenBank/DDBJ databases">
        <title>Draft genome sequence of Helicobacter trogontum NHP16-4001.</title>
        <authorList>
            <person name="Rimbara E."/>
            <person name="Suzuki M."/>
        </authorList>
    </citation>
    <scope>NUCLEOTIDE SEQUENCE [LARGE SCALE GENOMIC DNA]</scope>
    <source>
        <strain evidence="3 4">NHP16-4001</strain>
    </source>
</reference>
<keyword evidence="2" id="KW-1133">Transmembrane helix</keyword>
<gene>
    <name evidence="3" type="ORF">NHP164001_20120</name>
</gene>
<feature type="compositionally biased region" description="Polar residues" evidence="1">
    <location>
        <begin position="8"/>
        <end position="22"/>
    </location>
</feature>
<dbReference type="Proteomes" id="UP001562457">
    <property type="component" value="Unassembled WGS sequence"/>
</dbReference>
<feature type="transmembrane region" description="Helical" evidence="2">
    <location>
        <begin position="127"/>
        <end position="147"/>
    </location>
</feature>
<comment type="caution">
    <text evidence="3">The sequence shown here is derived from an EMBL/GenBank/DDBJ whole genome shotgun (WGS) entry which is preliminary data.</text>
</comment>
<evidence type="ECO:0008006" key="5">
    <source>
        <dbReference type="Google" id="ProtNLM"/>
    </source>
</evidence>
<feature type="compositionally biased region" description="Basic and acidic residues" evidence="1">
    <location>
        <begin position="23"/>
        <end position="32"/>
    </location>
</feature>
<organism evidence="3 4">
    <name type="scientific">Helicobacter trogontum</name>
    <dbReference type="NCBI Taxonomy" id="50960"/>
    <lineage>
        <taxon>Bacteria</taxon>
        <taxon>Pseudomonadati</taxon>
        <taxon>Campylobacterota</taxon>
        <taxon>Epsilonproteobacteria</taxon>
        <taxon>Campylobacterales</taxon>
        <taxon>Helicobacteraceae</taxon>
        <taxon>Helicobacter</taxon>
    </lineage>
</organism>
<protein>
    <recommendedName>
        <fullName evidence="5">RDD domain-containing protein</fullName>
    </recommendedName>
</protein>
<accession>A0ABQ0D6K8</accession>
<proteinExistence type="predicted"/>
<evidence type="ECO:0000256" key="1">
    <source>
        <dbReference type="SAM" id="MobiDB-lite"/>
    </source>
</evidence>